<keyword evidence="3" id="KW-1185">Reference proteome</keyword>
<dbReference type="Proteomes" id="UP000269721">
    <property type="component" value="Unassembled WGS sequence"/>
</dbReference>
<feature type="region of interest" description="Disordered" evidence="1">
    <location>
        <begin position="262"/>
        <end position="331"/>
    </location>
</feature>
<dbReference type="EMBL" id="KZ995086">
    <property type="protein sequence ID" value="RKO91399.1"/>
    <property type="molecule type" value="Genomic_DNA"/>
</dbReference>
<gene>
    <name evidence="2" type="ORF">BDK51DRAFT_28480</name>
</gene>
<protein>
    <submittedName>
        <fullName evidence="2">Uncharacterized protein</fullName>
    </submittedName>
</protein>
<sequence length="441" mass="47606">MNPVIALSNHCYTLTTLGELTVGVDRLDELAEDSHSRAVTVHGAVQTSFSSLPAARAGSEHWSRKHSLYVTVRPPLPAHPLPDGEAPVPPLPQPALVTLFSQIPKIWSGSRSSRTNEEMPDDGIGSFAALIPLARAALCHTESKKLEIGIHFATDGLAGFTVPDVFASLDQSLKGPLPFTASRPKSKVFHHFSPSITLRGRRIAGRAFGKLEWRCSICQACSRREETGEELQTVQIADCVDGQCCSRGVHCKRTQLAKGCLNPNQPKRECAPRGREGEQGEGGGVGGGAGGGRGAAQHTGSFPIERKRHDGATATSAASKESPPKSDNREILVPRYARFHHDLRKSGFARRWSGAKLTFLTTSLDWGEAGYGAVRVQRFGVESLVNAIEETRSGKLPEGGKLKGYRGILVYSLVGYFTGMCIANPVFFDYALLPLLAILDY</sequence>
<evidence type="ECO:0000256" key="1">
    <source>
        <dbReference type="SAM" id="MobiDB-lite"/>
    </source>
</evidence>
<name>A0A4P9WF83_9FUNG</name>
<evidence type="ECO:0000313" key="2">
    <source>
        <dbReference type="EMBL" id="RKO91399.1"/>
    </source>
</evidence>
<dbReference type="AlphaFoldDB" id="A0A4P9WF83"/>
<feature type="compositionally biased region" description="Basic and acidic residues" evidence="1">
    <location>
        <begin position="322"/>
        <end position="331"/>
    </location>
</feature>
<proteinExistence type="predicted"/>
<evidence type="ECO:0000313" key="3">
    <source>
        <dbReference type="Proteomes" id="UP000269721"/>
    </source>
</evidence>
<organism evidence="2 3">
    <name type="scientific">Blyttiomyces helicus</name>
    <dbReference type="NCBI Taxonomy" id="388810"/>
    <lineage>
        <taxon>Eukaryota</taxon>
        <taxon>Fungi</taxon>
        <taxon>Fungi incertae sedis</taxon>
        <taxon>Chytridiomycota</taxon>
        <taxon>Chytridiomycota incertae sedis</taxon>
        <taxon>Chytridiomycetes</taxon>
        <taxon>Chytridiomycetes incertae sedis</taxon>
        <taxon>Blyttiomyces</taxon>
    </lineage>
</organism>
<feature type="compositionally biased region" description="Gly residues" evidence="1">
    <location>
        <begin position="280"/>
        <end position="294"/>
    </location>
</feature>
<accession>A0A4P9WF83</accession>
<feature type="compositionally biased region" description="Basic and acidic residues" evidence="1">
    <location>
        <begin position="266"/>
        <end position="278"/>
    </location>
</feature>
<reference evidence="3" key="1">
    <citation type="journal article" date="2018" name="Nat. Microbiol.">
        <title>Leveraging single-cell genomics to expand the fungal tree of life.</title>
        <authorList>
            <person name="Ahrendt S.R."/>
            <person name="Quandt C.A."/>
            <person name="Ciobanu D."/>
            <person name="Clum A."/>
            <person name="Salamov A."/>
            <person name="Andreopoulos B."/>
            <person name="Cheng J.F."/>
            <person name="Woyke T."/>
            <person name="Pelin A."/>
            <person name="Henrissat B."/>
            <person name="Reynolds N.K."/>
            <person name="Benny G.L."/>
            <person name="Smith M.E."/>
            <person name="James T.Y."/>
            <person name="Grigoriev I.V."/>
        </authorList>
    </citation>
    <scope>NUCLEOTIDE SEQUENCE [LARGE SCALE GENOMIC DNA]</scope>
</reference>